<keyword evidence="4" id="KW-1185">Reference proteome</keyword>
<accession>A0A1M7QVN7</accession>
<dbReference type="EMBL" id="FRCS01000005">
    <property type="protein sequence ID" value="SHN35991.1"/>
    <property type="molecule type" value="Genomic_DNA"/>
</dbReference>
<keyword evidence="2" id="KW-0812">Transmembrane</keyword>
<reference evidence="3 4" key="1">
    <citation type="submission" date="2016-11" db="EMBL/GenBank/DDBJ databases">
        <authorList>
            <person name="Jaros S."/>
            <person name="Januszkiewicz K."/>
            <person name="Wedrychowicz H."/>
        </authorList>
    </citation>
    <scope>NUCLEOTIDE SEQUENCE [LARGE SCALE GENOMIC DNA]</scope>
    <source>
        <strain evidence="3 4">DSM 46144</strain>
    </source>
</reference>
<feature type="transmembrane region" description="Helical" evidence="2">
    <location>
        <begin position="41"/>
        <end position="70"/>
    </location>
</feature>
<gene>
    <name evidence="3" type="ORF">SAMN05443668_105466</name>
</gene>
<evidence type="ECO:0000256" key="2">
    <source>
        <dbReference type="SAM" id="Phobius"/>
    </source>
</evidence>
<dbReference type="RefSeq" id="WP_073259015.1">
    <property type="nucleotide sequence ID" value="NZ_FRCS01000005.1"/>
</dbReference>
<feature type="compositionally biased region" description="Low complexity" evidence="1">
    <location>
        <begin position="1"/>
        <end position="18"/>
    </location>
</feature>
<protein>
    <submittedName>
        <fullName evidence="3">Uncharacterized protein</fullName>
    </submittedName>
</protein>
<proteinExistence type="predicted"/>
<feature type="compositionally biased region" description="Low complexity" evidence="1">
    <location>
        <begin position="76"/>
        <end position="95"/>
    </location>
</feature>
<name>A0A1M7QVN7_9ACTN</name>
<feature type="region of interest" description="Disordered" evidence="1">
    <location>
        <begin position="1"/>
        <end position="36"/>
    </location>
</feature>
<organism evidence="3 4">
    <name type="scientific">Cryptosporangium aurantiacum</name>
    <dbReference type="NCBI Taxonomy" id="134849"/>
    <lineage>
        <taxon>Bacteria</taxon>
        <taxon>Bacillati</taxon>
        <taxon>Actinomycetota</taxon>
        <taxon>Actinomycetes</taxon>
        <taxon>Cryptosporangiales</taxon>
        <taxon>Cryptosporangiaceae</taxon>
        <taxon>Cryptosporangium</taxon>
    </lineage>
</organism>
<feature type="region of interest" description="Disordered" evidence="1">
    <location>
        <begin position="76"/>
        <end position="100"/>
    </location>
</feature>
<dbReference type="OrthoDB" id="5146489at2"/>
<dbReference type="Proteomes" id="UP000184440">
    <property type="component" value="Unassembled WGS sequence"/>
</dbReference>
<evidence type="ECO:0000313" key="4">
    <source>
        <dbReference type="Proteomes" id="UP000184440"/>
    </source>
</evidence>
<keyword evidence="2" id="KW-1133">Transmembrane helix</keyword>
<keyword evidence="2" id="KW-0472">Membrane</keyword>
<feature type="compositionally biased region" description="Pro residues" evidence="1">
    <location>
        <begin position="19"/>
        <end position="36"/>
    </location>
</feature>
<dbReference type="STRING" id="134849.SAMN05443668_105466"/>
<dbReference type="AlphaFoldDB" id="A0A1M7QVN7"/>
<evidence type="ECO:0000313" key="3">
    <source>
        <dbReference type="EMBL" id="SHN35991.1"/>
    </source>
</evidence>
<evidence type="ECO:0000256" key="1">
    <source>
        <dbReference type="SAM" id="MobiDB-lite"/>
    </source>
</evidence>
<sequence>MSYELYDPYPEQPQQYAPPAYPLVEPPIPPPPPPPRRSNRAWVVVGIVAAVLVPIALVAACGFGGVLVAIGEQSRSATPSTSATPSSSPTPSATPYRPTVRPAGARYDWQVPTGYVQVAAPSDLRNSEPHTAAAGLNTADTTNILVTNGVPLAVDTGTLSAETLRDEFDKVVTTLGHDAKTRTEVTVNGYSALRYDFNFATAQAYSYFVFKGTDAVQVLCRWADHKVEIIRGCDDLLATLTIG</sequence>